<protein>
    <recommendedName>
        <fullName evidence="4">DUF5610 domain-containing protein</fullName>
    </recommendedName>
</protein>
<evidence type="ECO:0000313" key="3">
    <source>
        <dbReference type="Proteomes" id="UP000233256"/>
    </source>
</evidence>
<evidence type="ECO:0000313" key="2">
    <source>
        <dbReference type="EMBL" id="PKK90352.1"/>
    </source>
</evidence>
<gene>
    <name evidence="2" type="ORF">CVV64_10340</name>
</gene>
<proteinExistence type="predicted"/>
<reference evidence="2 3" key="1">
    <citation type="journal article" date="2017" name="ISME J.">
        <title>Potential for microbial H2 and metal transformations associated with novel bacteria and archaea in deep terrestrial subsurface sediments.</title>
        <authorList>
            <person name="Hernsdorf A.W."/>
            <person name="Amano Y."/>
            <person name="Miyakawa K."/>
            <person name="Ise K."/>
            <person name="Suzuki Y."/>
            <person name="Anantharaman K."/>
            <person name="Probst A."/>
            <person name="Burstein D."/>
            <person name="Thomas B.C."/>
            <person name="Banfield J.F."/>
        </authorList>
    </citation>
    <scope>NUCLEOTIDE SEQUENCE [LARGE SCALE GENOMIC DNA]</scope>
    <source>
        <strain evidence="2">HGW-Wallbacteria-1</strain>
    </source>
</reference>
<accession>A0A2N1PPY8</accession>
<feature type="region of interest" description="Disordered" evidence="1">
    <location>
        <begin position="20"/>
        <end position="41"/>
    </location>
</feature>
<sequence length="215" mass="23196">MNMKIDNTIHISQQISITGSANRADSKAVQGKSSAETDAKVDAKADPVDVFEKSTQSSDAKTTYTIDAQSLSRLKKDADTHFQALRTMVENLITKQGQTIDRALGGEVIIEVDEATREEAAAQIADDGYWGVEQTSGRILDFARSLSGGDPSKIDLLRGAFEMGFKQASDAFGGELPEISQKTFEAVIKGFDEWAAESSPDVEPESISEADSIKV</sequence>
<evidence type="ECO:0008006" key="4">
    <source>
        <dbReference type="Google" id="ProtNLM"/>
    </source>
</evidence>
<name>A0A2N1PPY8_9BACT</name>
<dbReference type="EMBL" id="PGXC01000006">
    <property type="protein sequence ID" value="PKK90352.1"/>
    <property type="molecule type" value="Genomic_DNA"/>
</dbReference>
<feature type="region of interest" description="Disordered" evidence="1">
    <location>
        <begin position="195"/>
        <end position="215"/>
    </location>
</feature>
<dbReference type="Proteomes" id="UP000233256">
    <property type="component" value="Unassembled WGS sequence"/>
</dbReference>
<comment type="caution">
    <text evidence="2">The sequence shown here is derived from an EMBL/GenBank/DDBJ whole genome shotgun (WGS) entry which is preliminary data.</text>
</comment>
<organism evidence="2 3">
    <name type="scientific">Candidatus Wallbacteria bacterium HGW-Wallbacteria-1</name>
    <dbReference type="NCBI Taxonomy" id="2013854"/>
    <lineage>
        <taxon>Bacteria</taxon>
        <taxon>Candidatus Walliibacteriota</taxon>
    </lineage>
</organism>
<dbReference type="AlphaFoldDB" id="A0A2N1PPY8"/>
<evidence type="ECO:0000256" key="1">
    <source>
        <dbReference type="SAM" id="MobiDB-lite"/>
    </source>
</evidence>